<dbReference type="AlphaFoldDB" id="A0A645CU78"/>
<gene>
    <name evidence="1" type="ORF">SDC9_127510</name>
</gene>
<protein>
    <submittedName>
        <fullName evidence="1">Uncharacterized protein</fullName>
    </submittedName>
</protein>
<organism evidence="1">
    <name type="scientific">bioreactor metagenome</name>
    <dbReference type="NCBI Taxonomy" id="1076179"/>
    <lineage>
        <taxon>unclassified sequences</taxon>
        <taxon>metagenomes</taxon>
        <taxon>ecological metagenomes</taxon>
    </lineage>
</organism>
<name>A0A645CU78_9ZZZZ</name>
<sequence>MFTFNDSRYTHMPFAATGPDGDPEEFCCIPVNGLWKLYHFTGKRWKRVRTGLPDDAFECGPTAEFEDGMWKISFVAGGAKSARQFKLYRMLGFDADPMVQVAADVGFVWKDRVVHAGRRGPVTIIEPGRTVTLTLPGVEFLYRVSYDPFQPNRLLISGQLPGGEVFSWAYRSGMKILKEVIADGIPAYKCAFYEGNCYYAKREAGFEERRIVKAESLELNELPAEEHIVETEAFTHARHENPEFE</sequence>
<accession>A0A645CU78</accession>
<proteinExistence type="predicted"/>
<reference evidence="1" key="1">
    <citation type="submission" date="2019-08" db="EMBL/GenBank/DDBJ databases">
        <authorList>
            <person name="Kucharzyk K."/>
            <person name="Murdoch R.W."/>
            <person name="Higgins S."/>
            <person name="Loffler F."/>
        </authorList>
    </citation>
    <scope>NUCLEOTIDE SEQUENCE</scope>
</reference>
<comment type="caution">
    <text evidence="1">The sequence shown here is derived from an EMBL/GenBank/DDBJ whole genome shotgun (WGS) entry which is preliminary data.</text>
</comment>
<dbReference type="EMBL" id="VSSQ01030069">
    <property type="protein sequence ID" value="MPM80463.1"/>
    <property type="molecule type" value="Genomic_DNA"/>
</dbReference>
<evidence type="ECO:0000313" key="1">
    <source>
        <dbReference type="EMBL" id="MPM80463.1"/>
    </source>
</evidence>